<dbReference type="EnsemblPlants" id="MELO3C031490.2.1">
    <property type="protein sequence ID" value="MELO3C031490.2.1"/>
    <property type="gene ID" value="MELO3C031490.2"/>
</dbReference>
<evidence type="ECO:0000256" key="1">
    <source>
        <dbReference type="ARBA" id="ARBA00004141"/>
    </source>
</evidence>
<dbReference type="Gene3D" id="3.40.50.300">
    <property type="entry name" value="P-loop containing nucleotide triphosphate hydrolases"/>
    <property type="match status" value="1"/>
</dbReference>
<keyword evidence="5" id="KW-1133">Transmembrane helix</keyword>
<dbReference type="SUPFAM" id="SSF52540">
    <property type="entry name" value="P-loop containing nucleoside triphosphate hydrolases"/>
    <property type="match status" value="1"/>
</dbReference>
<evidence type="ECO:0000259" key="6">
    <source>
        <dbReference type="Pfam" id="PF00005"/>
    </source>
</evidence>
<evidence type="ECO:0000256" key="5">
    <source>
        <dbReference type="SAM" id="Phobius"/>
    </source>
</evidence>
<dbReference type="InterPro" id="IPR027417">
    <property type="entry name" value="P-loop_NTPase"/>
</dbReference>
<dbReference type="AlphaFoldDB" id="A0A9I9EBH3"/>
<feature type="transmembrane region" description="Helical" evidence="5">
    <location>
        <begin position="14"/>
        <end position="33"/>
    </location>
</feature>
<evidence type="ECO:0000256" key="3">
    <source>
        <dbReference type="ARBA" id="ARBA00022741"/>
    </source>
</evidence>
<reference evidence="7" key="1">
    <citation type="submission" date="2023-03" db="UniProtKB">
        <authorList>
            <consortium name="EnsemblPlants"/>
        </authorList>
    </citation>
    <scope>IDENTIFICATION</scope>
</reference>
<dbReference type="InterPro" id="IPR050173">
    <property type="entry name" value="ABC_transporter_C-like"/>
</dbReference>
<accession>A0A9I9EBH3</accession>
<dbReference type="PANTHER" id="PTHR24223">
    <property type="entry name" value="ATP-BINDING CASSETTE SUB-FAMILY C"/>
    <property type="match status" value="1"/>
</dbReference>
<dbReference type="GO" id="GO:0016887">
    <property type="term" value="F:ATP hydrolysis activity"/>
    <property type="evidence" value="ECO:0007669"/>
    <property type="project" value="InterPro"/>
</dbReference>
<keyword evidence="5" id="KW-0812">Transmembrane</keyword>
<proteinExistence type="inferred from homology"/>
<keyword evidence="4" id="KW-0067">ATP-binding</keyword>
<dbReference type="GO" id="GO:0042626">
    <property type="term" value="F:ATPase-coupled transmembrane transporter activity"/>
    <property type="evidence" value="ECO:0007669"/>
    <property type="project" value="TreeGrafter"/>
</dbReference>
<evidence type="ECO:0000256" key="4">
    <source>
        <dbReference type="ARBA" id="ARBA00022840"/>
    </source>
</evidence>
<dbReference type="Pfam" id="PF00005">
    <property type="entry name" value="ABC_tran"/>
    <property type="match status" value="1"/>
</dbReference>
<sequence length="83" mass="9301">MLPKLDIKIAVSRVPIYFVFIGILVGIVGRIGAGKSSILNALFRIVELETERIFIDGFDIAKFGLWDLRKVVGIIAVTFSFFR</sequence>
<dbReference type="GO" id="GO:0005524">
    <property type="term" value="F:ATP binding"/>
    <property type="evidence" value="ECO:0007669"/>
    <property type="project" value="UniProtKB-KW"/>
</dbReference>
<dbReference type="GO" id="GO:0016020">
    <property type="term" value="C:membrane"/>
    <property type="evidence" value="ECO:0007669"/>
    <property type="project" value="UniProtKB-SubCell"/>
</dbReference>
<evidence type="ECO:0000313" key="7">
    <source>
        <dbReference type="EnsemblPlants" id="MELO3C031490.2.1"/>
    </source>
</evidence>
<protein>
    <recommendedName>
        <fullName evidence="6">ABC transporter domain-containing protein</fullName>
    </recommendedName>
</protein>
<name>A0A9I9EBH3_CUCME</name>
<evidence type="ECO:0000256" key="2">
    <source>
        <dbReference type="ARBA" id="ARBA00009726"/>
    </source>
</evidence>
<dbReference type="Gramene" id="MELO3C031490.2.1">
    <property type="protein sequence ID" value="MELO3C031490.2.1"/>
    <property type="gene ID" value="MELO3C031490.2"/>
</dbReference>
<keyword evidence="5" id="KW-0472">Membrane</keyword>
<comment type="subcellular location">
    <subcellularLocation>
        <location evidence="1">Membrane</location>
        <topology evidence="1">Multi-pass membrane protein</topology>
    </subcellularLocation>
</comment>
<dbReference type="InterPro" id="IPR003439">
    <property type="entry name" value="ABC_transporter-like_ATP-bd"/>
</dbReference>
<keyword evidence="3" id="KW-0547">Nucleotide-binding</keyword>
<dbReference type="PANTHER" id="PTHR24223:SF456">
    <property type="entry name" value="MULTIDRUG RESISTANCE-ASSOCIATED PROTEIN LETHAL(2)03659"/>
    <property type="match status" value="1"/>
</dbReference>
<comment type="similarity">
    <text evidence="2">Belongs to the ABC transporter superfamily. ABCC family. Conjugate transporter (TC 3.A.1.208) subfamily.</text>
</comment>
<organism evidence="7">
    <name type="scientific">Cucumis melo</name>
    <name type="common">Muskmelon</name>
    <dbReference type="NCBI Taxonomy" id="3656"/>
    <lineage>
        <taxon>Eukaryota</taxon>
        <taxon>Viridiplantae</taxon>
        <taxon>Streptophyta</taxon>
        <taxon>Embryophyta</taxon>
        <taxon>Tracheophyta</taxon>
        <taxon>Spermatophyta</taxon>
        <taxon>Magnoliopsida</taxon>
        <taxon>eudicotyledons</taxon>
        <taxon>Gunneridae</taxon>
        <taxon>Pentapetalae</taxon>
        <taxon>rosids</taxon>
        <taxon>fabids</taxon>
        <taxon>Cucurbitales</taxon>
        <taxon>Cucurbitaceae</taxon>
        <taxon>Benincaseae</taxon>
        <taxon>Cucumis</taxon>
    </lineage>
</organism>
<feature type="domain" description="ABC transporter" evidence="6">
    <location>
        <begin position="22"/>
        <end position="76"/>
    </location>
</feature>